<dbReference type="InterPro" id="IPR007504">
    <property type="entry name" value="H/ACA_rnp_Gar1/Naf1"/>
</dbReference>
<dbReference type="EMBL" id="LHXZ01000009">
    <property type="protein sequence ID" value="KXB03567.1"/>
    <property type="molecule type" value="Genomic_DNA"/>
</dbReference>
<dbReference type="Pfam" id="PF04410">
    <property type="entry name" value="Gar1"/>
    <property type="match status" value="1"/>
</dbReference>
<accession>A0A133VAY1</accession>
<sequence>MPRLGRVIRSEGKELLIRAERVPKLGEKIQDNQDKIIGEVSSIFGPVDKPYVTAKLTKKSKANRPSFNDKEVYI</sequence>
<comment type="caution">
    <text evidence="1">The sequence shown here is derived from an EMBL/GenBank/DDBJ whole genome shotgun (WGS) entry which is preliminary data.</text>
</comment>
<evidence type="ECO:0008006" key="3">
    <source>
        <dbReference type="Google" id="ProtNLM"/>
    </source>
</evidence>
<dbReference type="AlphaFoldDB" id="A0A133VAY1"/>
<gene>
    <name evidence="1" type="ORF">AKJ45_01240</name>
</gene>
<dbReference type="InterPro" id="IPR038664">
    <property type="entry name" value="Gar1/Naf1_Cbf5-bd_sf"/>
</dbReference>
<name>A0A133VAY1_9EURY</name>
<dbReference type="SUPFAM" id="SSF50447">
    <property type="entry name" value="Translation proteins"/>
    <property type="match status" value="1"/>
</dbReference>
<dbReference type="Gene3D" id="2.40.10.230">
    <property type="entry name" value="Probable tRNA pseudouridine synthase domain"/>
    <property type="match status" value="1"/>
</dbReference>
<evidence type="ECO:0000313" key="2">
    <source>
        <dbReference type="Proteomes" id="UP000070565"/>
    </source>
</evidence>
<dbReference type="GO" id="GO:0001522">
    <property type="term" value="P:pseudouridine synthesis"/>
    <property type="evidence" value="ECO:0007669"/>
    <property type="project" value="InterPro"/>
</dbReference>
<reference evidence="1 2" key="1">
    <citation type="journal article" date="2016" name="Sci. Rep.">
        <title>Metabolic traits of an uncultured archaeal lineage -MSBL1- from brine pools of the Red Sea.</title>
        <authorList>
            <person name="Mwirichia R."/>
            <person name="Alam I."/>
            <person name="Rashid M."/>
            <person name="Vinu M."/>
            <person name="Ba-Alawi W."/>
            <person name="Anthony Kamau A."/>
            <person name="Kamanda Ngugi D."/>
            <person name="Goker M."/>
            <person name="Klenk H.P."/>
            <person name="Bajic V."/>
            <person name="Stingl U."/>
        </authorList>
    </citation>
    <scope>NUCLEOTIDE SEQUENCE [LARGE SCALE GENOMIC DNA]</scope>
    <source>
        <strain evidence="1">SCGC-AAA261F19</strain>
    </source>
</reference>
<organism evidence="1 2">
    <name type="scientific">candidate division MSBL1 archaeon SCGC-AAA261F19</name>
    <dbReference type="NCBI Taxonomy" id="1698275"/>
    <lineage>
        <taxon>Archaea</taxon>
        <taxon>Methanobacteriati</taxon>
        <taxon>Methanobacteriota</taxon>
        <taxon>candidate division MSBL1</taxon>
    </lineage>
</organism>
<dbReference type="Proteomes" id="UP000070565">
    <property type="component" value="Unassembled WGS sequence"/>
</dbReference>
<dbReference type="InterPro" id="IPR009000">
    <property type="entry name" value="Transl_B-barrel_sf"/>
</dbReference>
<dbReference type="GO" id="GO:0042254">
    <property type="term" value="P:ribosome biogenesis"/>
    <property type="evidence" value="ECO:0007669"/>
    <property type="project" value="InterPro"/>
</dbReference>
<evidence type="ECO:0000313" key="1">
    <source>
        <dbReference type="EMBL" id="KXB03567.1"/>
    </source>
</evidence>
<proteinExistence type="predicted"/>
<keyword evidence="2" id="KW-1185">Reference proteome</keyword>
<protein>
    <recommendedName>
        <fullName evidence="3">H/ACA RNA-protein complex protein Gar1</fullName>
    </recommendedName>
</protein>